<dbReference type="GO" id="GO:0005886">
    <property type="term" value="C:plasma membrane"/>
    <property type="evidence" value="ECO:0007669"/>
    <property type="project" value="UniProtKB-SubCell"/>
</dbReference>
<feature type="compositionally biased region" description="Basic and acidic residues" evidence="3">
    <location>
        <begin position="87"/>
        <end position="97"/>
    </location>
</feature>
<dbReference type="Gene3D" id="3.40.190.10">
    <property type="entry name" value="Periplasmic binding protein-like II"/>
    <property type="match status" value="1"/>
</dbReference>
<feature type="compositionally biased region" description="Gly residues" evidence="3">
    <location>
        <begin position="289"/>
        <end position="298"/>
    </location>
</feature>
<comment type="caution">
    <text evidence="5">The sequence shown here is derived from an EMBL/GenBank/DDBJ whole genome shotgun (WGS) entry which is preliminary data.</text>
</comment>
<feature type="domain" description="Solute-binding protein family 5" evidence="4">
    <location>
        <begin position="349"/>
        <end position="680"/>
    </location>
</feature>
<name>A0A367EYK0_9ACTN</name>
<evidence type="ECO:0000259" key="4">
    <source>
        <dbReference type="Pfam" id="PF00496"/>
    </source>
</evidence>
<dbReference type="InterPro" id="IPR039424">
    <property type="entry name" value="SBP_5"/>
</dbReference>
<organism evidence="5 6">
    <name type="scientific">Sphaerisporangium album</name>
    <dbReference type="NCBI Taxonomy" id="509200"/>
    <lineage>
        <taxon>Bacteria</taxon>
        <taxon>Bacillati</taxon>
        <taxon>Actinomycetota</taxon>
        <taxon>Actinomycetes</taxon>
        <taxon>Streptosporangiales</taxon>
        <taxon>Streptosporangiaceae</taxon>
        <taxon>Sphaerisporangium</taxon>
    </lineage>
</organism>
<dbReference type="OrthoDB" id="5168028at2"/>
<dbReference type="GO" id="GO:1904680">
    <property type="term" value="F:peptide transmembrane transporter activity"/>
    <property type="evidence" value="ECO:0007669"/>
    <property type="project" value="TreeGrafter"/>
</dbReference>
<evidence type="ECO:0000256" key="3">
    <source>
        <dbReference type="SAM" id="MobiDB-lite"/>
    </source>
</evidence>
<feature type="compositionally biased region" description="Basic and acidic residues" evidence="3">
    <location>
        <begin position="1"/>
        <end position="20"/>
    </location>
</feature>
<dbReference type="PROSITE" id="PS01040">
    <property type="entry name" value="SBP_BACTERIAL_5"/>
    <property type="match status" value="1"/>
</dbReference>
<keyword evidence="2" id="KW-0732">Signal</keyword>
<dbReference type="CDD" id="cd08494">
    <property type="entry name" value="PBP2_NikA_DppA_OppA_like_6"/>
    <property type="match status" value="1"/>
</dbReference>
<dbReference type="InterPro" id="IPR023765">
    <property type="entry name" value="SBP_5_CS"/>
</dbReference>
<evidence type="ECO:0000313" key="6">
    <source>
        <dbReference type="Proteomes" id="UP000253094"/>
    </source>
</evidence>
<dbReference type="Pfam" id="PF00496">
    <property type="entry name" value="SBP_bac_5"/>
    <property type="match status" value="1"/>
</dbReference>
<proteinExistence type="predicted"/>
<dbReference type="AlphaFoldDB" id="A0A367EYK0"/>
<feature type="region of interest" description="Disordered" evidence="3">
    <location>
        <begin position="289"/>
        <end position="327"/>
    </location>
</feature>
<dbReference type="Gene3D" id="3.90.76.10">
    <property type="entry name" value="Dipeptide-binding Protein, Domain 1"/>
    <property type="match status" value="1"/>
</dbReference>
<keyword evidence="6" id="KW-1185">Reference proteome</keyword>
<dbReference type="GO" id="GO:0015833">
    <property type="term" value="P:peptide transport"/>
    <property type="evidence" value="ECO:0007669"/>
    <property type="project" value="TreeGrafter"/>
</dbReference>
<dbReference type="Gene3D" id="3.10.105.10">
    <property type="entry name" value="Dipeptide-binding Protein, Domain 3"/>
    <property type="match status" value="1"/>
</dbReference>
<dbReference type="PANTHER" id="PTHR30290">
    <property type="entry name" value="PERIPLASMIC BINDING COMPONENT OF ABC TRANSPORTER"/>
    <property type="match status" value="1"/>
</dbReference>
<feature type="region of interest" description="Disordered" evidence="3">
    <location>
        <begin position="1"/>
        <end position="186"/>
    </location>
</feature>
<gene>
    <name evidence="5" type="ORF">DQ384_35790</name>
</gene>
<feature type="compositionally biased region" description="Gly residues" evidence="3">
    <location>
        <begin position="161"/>
        <end position="172"/>
    </location>
</feature>
<sequence length="769" mass="82816">MAAPGRSRELEGRRLERDRGPLSQLAGRHPHGLRLPQQAPSRPRRDARVPVQDARGRQPRPAGVHHAWRHVPGELPAARPAAGAVRGGEDDPRRRGEGGGQGLGGPRGGRAGPGEPRHSGAAHLRPRDVHVPRRAWHGGGREDRGGPGRKRPGTHRAAQGVRGGRAAGGQGRVQGRQLRDDRRTGLAVRRSLAGGPDTDHLGRLLIRAASRWLVPPRSAVRANAEREGSHHPPKRSNPTNNVGFPHVAEGSHGCRPGETVNRKTTPLFGAAIALALTLAACGGGGDGGGTGTTGGGSPTGSSDGDATIGVGSLYEPQNLDNTAGGGQGVTEAFNGNVYEGLFRLTDDGKVENLLAEDYKVSEDGLTYTFTLRDGVKFHSGDPLTSADVKYSIEKVTAKDSQSARKSSFEAIKKIDTPDDHTLAVTLADKSISFVYNLSYVWVVNDTAKDLATSEDGTGPYKLGAWKRGSTLSLDRFPGYWGTAASNKQVVFHYFTDAAALNNALLTNAVDVVTSEQSPDALAQFSGNPDYKVNNGKSTTKLLLAFNDRKAPFDKPLVRKAVSSAIDDKKLLTSIWGEYGTLIGSMVPPTDPWYEDLTSVNPYDVNLAKKELSDAGYPNGFSFTLDTPNYDPHPTAATFIKSELAKVGVTVTINVITADEWYTKVYKNRDFAATLQEHVNDRDVVWYGDPDFYWGYDNPQVAAWVKEAERSDTTEAQTELLKKANRQIAEDAASDWLYLYPQIVVASSKLSGYPVNGLNSQFYAYGIKKG</sequence>
<dbReference type="InterPro" id="IPR000914">
    <property type="entry name" value="SBP_5_dom"/>
</dbReference>
<feature type="compositionally biased region" description="Gly residues" evidence="3">
    <location>
        <begin position="98"/>
        <end position="112"/>
    </location>
</feature>
<dbReference type="SUPFAM" id="SSF53850">
    <property type="entry name" value="Periplasmic binding protein-like II"/>
    <property type="match status" value="1"/>
</dbReference>
<feature type="region of interest" description="Disordered" evidence="3">
    <location>
        <begin position="219"/>
        <end position="260"/>
    </location>
</feature>
<evidence type="ECO:0000256" key="2">
    <source>
        <dbReference type="ARBA" id="ARBA00022729"/>
    </source>
</evidence>
<evidence type="ECO:0000313" key="5">
    <source>
        <dbReference type="EMBL" id="RCG22467.1"/>
    </source>
</evidence>
<comment type="subcellular location">
    <subcellularLocation>
        <location evidence="1">Cell membrane</location>
        <topology evidence="1">Lipid-anchor</topology>
    </subcellularLocation>
</comment>
<dbReference type="PANTHER" id="PTHR30290:SF38">
    <property type="entry name" value="D,D-DIPEPTIDE-BINDING PERIPLASMIC PROTEIN DDPA-RELATED"/>
    <property type="match status" value="1"/>
</dbReference>
<reference evidence="5 6" key="1">
    <citation type="submission" date="2018-06" db="EMBL/GenBank/DDBJ databases">
        <title>Sphaerisporangium craniellae sp. nov., isolated from a marine sponge in the South China Sea.</title>
        <authorList>
            <person name="Li L."/>
        </authorList>
    </citation>
    <scope>NUCLEOTIDE SEQUENCE [LARGE SCALE GENOMIC DNA]</scope>
    <source>
        <strain evidence="5 6">CCTCC AA 208026</strain>
    </source>
</reference>
<accession>A0A367EYK0</accession>
<dbReference type="Proteomes" id="UP000253094">
    <property type="component" value="Unassembled WGS sequence"/>
</dbReference>
<dbReference type="EMBL" id="QOIL01000028">
    <property type="protein sequence ID" value="RCG22467.1"/>
    <property type="molecule type" value="Genomic_DNA"/>
</dbReference>
<evidence type="ECO:0000256" key="1">
    <source>
        <dbReference type="ARBA" id="ARBA00004193"/>
    </source>
</evidence>
<protein>
    <submittedName>
        <fullName evidence="5">ABC transporter substrate-binding protein</fullName>
    </submittedName>
</protein>